<dbReference type="InterPro" id="IPR032531">
    <property type="entry name" value="DUF4956"/>
</dbReference>
<keyword evidence="3" id="KW-1185">Reference proteome</keyword>
<reference evidence="2 3" key="1">
    <citation type="submission" date="2013-09" db="EMBL/GenBank/DDBJ databases">
        <title>Complete genome sequence of Corynebacterium doosanense CAU 212(T) (=DSM 45436(T)), isolated from activated sludge.</title>
        <authorList>
            <person name="Schaffert L."/>
            <person name="Albersmeier A."/>
            <person name="Kalinowski J."/>
            <person name="Ruckert C."/>
        </authorList>
    </citation>
    <scope>NUCLEOTIDE SEQUENCE [LARGE SCALE GENOMIC DNA]</scope>
    <source>
        <strain evidence="2 3">CAU 212</strain>
    </source>
</reference>
<sequence length="198" mass="21092">MSSYLYLAADALAIGLLVFAVYLPRHRRGDMAMAYLIINLGILGVVSVLATSTVAAGLGLGLFGLLSIIRLRSEELSQSEVAYYFAALVLGLIGGLGATSGSYLPLALMAALVAGFSVLDSRLLQQDAERMSVTVDRALTDPAELTAHLASMFHAEILGARVVSLDLVKDLTVVQVHMRRRARAHAPAAEPVSEWSVR</sequence>
<proteinExistence type="predicted"/>
<organism evidence="2 3">
    <name type="scientific">Corynebacterium doosanense CAU 212 = DSM 45436</name>
    <dbReference type="NCBI Taxonomy" id="558173"/>
    <lineage>
        <taxon>Bacteria</taxon>
        <taxon>Bacillati</taxon>
        <taxon>Actinomycetota</taxon>
        <taxon>Actinomycetes</taxon>
        <taxon>Mycobacteriales</taxon>
        <taxon>Corynebacteriaceae</taxon>
        <taxon>Corynebacterium</taxon>
    </lineage>
</organism>
<name>A0A097IHP7_9CORY</name>
<dbReference type="EMBL" id="CP006764">
    <property type="protein sequence ID" value="AIT61648.1"/>
    <property type="molecule type" value="Genomic_DNA"/>
</dbReference>
<feature type="transmembrane region" description="Helical" evidence="1">
    <location>
        <begin position="81"/>
        <end position="99"/>
    </location>
</feature>
<keyword evidence="1" id="KW-1133">Transmembrane helix</keyword>
<feature type="transmembrane region" description="Helical" evidence="1">
    <location>
        <begin position="36"/>
        <end position="69"/>
    </location>
</feature>
<keyword evidence="1" id="KW-0472">Membrane</keyword>
<protein>
    <submittedName>
        <fullName evidence="2">Permease</fullName>
    </submittedName>
</protein>
<dbReference type="RefSeq" id="WP_018020656.1">
    <property type="nucleotide sequence ID" value="NZ_AQUX01000001.1"/>
</dbReference>
<dbReference type="eggNOG" id="ENOG50308PC">
    <property type="taxonomic scope" value="Bacteria"/>
</dbReference>
<dbReference type="HOGENOM" id="CLU_080080_2_0_11"/>
<evidence type="ECO:0000313" key="2">
    <source>
        <dbReference type="EMBL" id="AIT61648.1"/>
    </source>
</evidence>
<dbReference type="AlphaFoldDB" id="A0A097IHP7"/>
<evidence type="ECO:0000256" key="1">
    <source>
        <dbReference type="SAM" id="Phobius"/>
    </source>
</evidence>
<keyword evidence="1" id="KW-0812">Transmembrane</keyword>
<feature type="transmembrane region" description="Helical" evidence="1">
    <location>
        <begin position="6"/>
        <end position="24"/>
    </location>
</feature>
<evidence type="ECO:0000313" key="3">
    <source>
        <dbReference type="Proteomes" id="UP000029914"/>
    </source>
</evidence>
<dbReference type="STRING" id="558173.CDOO_10500"/>
<accession>A0A097IHP7</accession>
<dbReference type="Pfam" id="PF16316">
    <property type="entry name" value="DUF4956"/>
    <property type="match status" value="1"/>
</dbReference>
<dbReference type="Proteomes" id="UP000029914">
    <property type="component" value="Chromosome"/>
</dbReference>
<gene>
    <name evidence="2" type="ORF">CDOO_10500</name>
</gene>
<dbReference type="KEGG" id="cdo:CDOO_10500"/>